<dbReference type="PROSITE" id="PS50168">
    <property type="entry name" value="DED"/>
    <property type="match status" value="1"/>
</dbReference>
<feature type="domain" description="Cadherin" evidence="12">
    <location>
        <begin position="826"/>
        <end position="937"/>
    </location>
</feature>
<dbReference type="Proteomes" id="UP000694865">
    <property type="component" value="Unplaced"/>
</dbReference>
<feature type="region of interest" description="Disordered" evidence="10">
    <location>
        <begin position="1207"/>
        <end position="1228"/>
    </location>
</feature>
<evidence type="ECO:0000259" key="12">
    <source>
        <dbReference type="PROSITE" id="PS50268"/>
    </source>
</evidence>
<accession>A0ABM0MH69</accession>
<keyword evidence="5" id="KW-0130">Cell adhesion</keyword>
<keyword evidence="2" id="KW-0812">Transmembrane</keyword>
<name>A0ABM0MH69_SACKO</name>
<dbReference type="SMART" id="SM00112">
    <property type="entry name" value="CA"/>
    <property type="match status" value="10"/>
</dbReference>
<evidence type="ECO:0000256" key="4">
    <source>
        <dbReference type="ARBA" id="ARBA00022837"/>
    </source>
</evidence>
<dbReference type="PRINTS" id="PR00205">
    <property type="entry name" value="CADHERIN"/>
</dbReference>
<keyword evidence="8" id="KW-0325">Glycoprotein</keyword>
<evidence type="ECO:0000313" key="14">
    <source>
        <dbReference type="RefSeq" id="XP_006819360.1"/>
    </source>
</evidence>
<dbReference type="InterPro" id="IPR011029">
    <property type="entry name" value="DEATH-like_dom_sf"/>
</dbReference>
<feature type="domain" description="DED" evidence="11">
    <location>
        <begin position="1094"/>
        <end position="1173"/>
    </location>
</feature>
<keyword evidence="3" id="KW-0677">Repeat</keyword>
<feature type="domain" description="Cadherin" evidence="12">
    <location>
        <begin position="244"/>
        <end position="347"/>
    </location>
</feature>
<dbReference type="InterPro" id="IPR002126">
    <property type="entry name" value="Cadherin-like_dom"/>
</dbReference>
<dbReference type="Pfam" id="PF00028">
    <property type="entry name" value="Cadherin"/>
    <property type="match status" value="8"/>
</dbReference>
<dbReference type="PANTHER" id="PTHR24026">
    <property type="entry name" value="FAT ATYPICAL CADHERIN-RELATED"/>
    <property type="match status" value="1"/>
</dbReference>
<dbReference type="InterPro" id="IPR001875">
    <property type="entry name" value="DED_dom"/>
</dbReference>
<feature type="domain" description="Cadherin" evidence="12">
    <location>
        <begin position="1038"/>
        <end position="1149"/>
    </location>
</feature>
<organism evidence="13 14">
    <name type="scientific">Saccoglossus kowalevskii</name>
    <name type="common">Acorn worm</name>
    <dbReference type="NCBI Taxonomy" id="10224"/>
    <lineage>
        <taxon>Eukaryota</taxon>
        <taxon>Metazoa</taxon>
        <taxon>Hemichordata</taxon>
        <taxon>Enteropneusta</taxon>
        <taxon>Harrimaniidae</taxon>
        <taxon>Saccoglossus</taxon>
    </lineage>
</organism>
<dbReference type="InterPro" id="IPR020894">
    <property type="entry name" value="Cadherin_CS"/>
</dbReference>
<feature type="domain" description="Cadherin" evidence="12">
    <location>
        <begin position="139"/>
        <end position="243"/>
    </location>
</feature>
<evidence type="ECO:0000256" key="7">
    <source>
        <dbReference type="ARBA" id="ARBA00023136"/>
    </source>
</evidence>
<evidence type="ECO:0000256" key="5">
    <source>
        <dbReference type="ARBA" id="ARBA00022889"/>
    </source>
</evidence>
<sequence length="1228" mass="135727">MVTTEPSVTTEPKLTTELSVTTEPRTTTESMPDGTYVANAATDAYESYNIQYAFVESNVTDFTIDSNTGIVTTAKPLDREDRSSYRYSIMVYVEDGSICLVDPIVAELKVTILDENDNSPYFLSDYYEGQVHEINQFDETPQGNEEVELTPSIMSTDWDYGFNASTIYTLAGDGHEQFKIDEKTGVITTTDDESILDLDREERDRYDLEVIVFDRDGVDDLSLNTSVPLTIVLRDVNDNYPQFTKDEYNYTIWENSPTGYEIDVINATDEDIGNNATISFVIHTGADGHFEINRNTGVLSVANTLDRETKARYTFNISASDHGVPILTNYTEVIIDLLDINDNQPTFTQSAYRSQQEESVPIGTSVLQVTAVDSDAGLNGQVIYSSNTTDFTVDNITGEVMTLVALDYEDTDGREYIFDVFAEDCGEPSHTGSSQVTITVTDINDNAPQFASTYECTIDETMIVGDIVVIVEATDADSDTNGEVTYFIDNNDFSIDDSGVITLAKDAMFIICENGDYCAEINVTARDGGEPSLYSSTDVFVSMTEGGRGLEFNQKEYRGNVSEEQEPPIYVLTVSVSNDDTVDYRITSHVNEFVINPTTGEIFTAMKLDREEEARYSFSVAATDPDGDYYEGYTLVNILVDNINDNSPIFDRPYYSGEVDEGNYTTCHVAIVTVIAFDADTGHNTEITYSITDGHNAQDGGSPSLRNDTRVYIQVIDVNDNEPTFIGEPYDAEIPGDEDVNTTVITVVATDDDSGENGRITYTMKGFFEIDEITGEIQTNGTIDREVEAIVYLVVLANDCGVPSKQDNATVDITLLDVNDNPPTIDPDEMFSFVYHDSPIGTFVVDVNATDPDVIGMITYSLSPTKESVRVLFEIDEQSGVITTSATFTIDVADTEYEIKSNYTLRVSAQDGGTPSLRNDTRVYIQVIYVNDNEPTFIGEPYDAEVPGDEDVNTTVITVVATDDDSGENGRITYTMKGFFEINNITGVIQTNGTIDREVEAIVYLVVSANDCGVPSKHDNATVDITLLDVNDNPPTIDPDDMFTFVYHDSPIGTFVVDVNATDPDVIGNITYSLSLTKESVRVLFEIDEQSGNPFYDFAVQVGKDIEKDELENMKVLSRTYVEKGPIEKLSATKLIVYLMECGLIKPESNDFHKLQDILRKADRTDLADKLPSIWNSLMERISTVPADTKVNQSLEVNGCDTVSEVTGKITGNKENNTNTGQDEDNTV</sequence>
<keyword evidence="7" id="KW-0472">Membrane</keyword>
<feature type="domain" description="Cadherin" evidence="12">
    <location>
        <begin position="450"/>
        <end position="650"/>
    </location>
</feature>
<evidence type="ECO:0000256" key="6">
    <source>
        <dbReference type="ARBA" id="ARBA00022989"/>
    </source>
</evidence>
<dbReference type="CDD" id="cd11304">
    <property type="entry name" value="Cadherin_repeat"/>
    <property type="match status" value="10"/>
</dbReference>
<protein>
    <submittedName>
        <fullName evidence="14">Cadherin-related tumor suppressor-like</fullName>
    </submittedName>
</protein>
<feature type="domain" description="Cadherin" evidence="12">
    <location>
        <begin position="938"/>
        <end position="1037"/>
    </location>
</feature>
<evidence type="ECO:0000256" key="10">
    <source>
        <dbReference type="SAM" id="MobiDB-lite"/>
    </source>
</evidence>
<dbReference type="PANTHER" id="PTHR24026:SF136">
    <property type="entry name" value="PROTOCADHERIN-23"/>
    <property type="match status" value="1"/>
</dbReference>
<evidence type="ECO:0000256" key="8">
    <source>
        <dbReference type="ARBA" id="ARBA00023180"/>
    </source>
</evidence>
<dbReference type="PROSITE" id="PS00232">
    <property type="entry name" value="CADHERIN_1"/>
    <property type="match status" value="5"/>
</dbReference>
<reference evidence="14" key="1">
    <citation type="submission" date="2025-08" db="UniProtKB">
        <authorList>
            <consortium name="RefSeq"/>
        </authorList>
    </citation>
    <scope>IDENTIFICATION</scope>
    <source>
        <tissue evidence="14">Testes</tissue>
    </source>
</reference>
<proteinExistence type="predicted"/>
<gene>
    <name evidence="14" type="primary">LOC100375680</name>
</gene>
<feature type="region of interest" description="Disordered" evidence="10">
    <location>
        <begin position="1"/>
        <end position="30"/>
    </location>
</feature>
<feature type="domain" description="Cadherin" evidence="12">
    <location>
        <begin position="697"/>
        <end position="725"/>
    </location>
</feature>
<keyword evidence="13" id="KW-1185">Reference proteome</keyword>
<dbReference type="RefSeq" id="XP_006819360.1">
    <property type="nucleotide sequence ID" value="XM_006819297.1"/>
</dbReference>
<dbReference type="GeneID" id="100375680"/>
<feature type="domain" description="Cadherin" evidence="12">
    <location>
        <begin position="348"/>
        <end position="450"/>
    </location>
</feature>
<feature type="domain" description="Cadherin" evidence="12">
    <location>
        <begin position="726"/>
        <end position="825"/>
    </location>
</feature>
<dbReference type="SUPFAM" id="SSF49313">
    <property type="entry name" value="Cadherin-like"/>
    <property type="match status" value="11"/>
</dbReference>
<feature type="domain" description="Cadherin" evidence="12">
    <location>
        <begin position="19"/>
        <end position="122"/>
    </location>
</feature>
<keyword evidence="4 9" id="KW-0106">Calcium</keyword>
<dbReference type="PROSITE" id="PS50268">
    <property type="entry name" value="CADHERIN_2"/>
    <property type="match status" value="10"/>
</dbReference>
<dbReference type="SUPFAM" id="SSF47986">
    <property type="entry name" value="DEATH domain"/>
    <property type="match status" value="1"/>
</dbReference>
<evidence type="ECO:0000256" key="1">
    <source>
        <dbReference type="ARBA" id="ARBA00004370"/>
    </source>
</evidence>
<evidence type="ECO:0000256" key="3">
    <source>
        <dbReference type="ARBA" id="ARBA00022737"/>
    </source>
</evidence>
<dbReference type="Gene3D" id="2.60.40.60">
    <property type="entry name" value="Cadherins"/>
    <property type="match status" value="12"/>
</dbReference>
<evidence type="ECO:0000313" key="13">
    <source>
        <dbReference type="Proteomes" id="UP000694865"/>
    </source>
</evidence>
<keyword evidence="6" id="KW-1133">Transmembrane helix</keyword>
<evidence type="ECO:0000259" key="11">
    <source>
        <dbReference type="PROSITE" id="PS50168"/>
    </source>
</evidence>
<evidence type="ECO:0000256" key="2">
    <source>
        <dbReference type="ARBA" id="ARBA00022692"/>
    </source>
</evidence>
<evidence type="ECO:0000256" key="9">
    <source>
        <dbReference type="PROSITE-ProRule" id="PRU00043"/>
    </source>
</evidence>
<comment type="subcellular location">
    <subcellularLocation>
        <location evidence="1">Membrane</location>
    </subcellularLocation>
</comment>
<dbReference type="InterPro" id="IPR015919">
    <property type="entry name" value="Cadherin-like_sf"/>
</dbReference>